<dbReference type="Gene3D" id="3.90.220.20">
    <property type="entry name" value="DNA methylase specificity domains"/>
    <property type="match status" value="1"/>
</dbReference>
<dbReference type="GO" id="GO:0016787">
    <property type="term" value="F:hydrolase activity"/>
    <property type="evidence" value="ECO:0007669"/>
    <property type="project" value="UniProtKB-KW"/>
</dbReference>
<protein>
    <submittedName>
        <fullName evidence="6">Restriction endonuclease subunit S</fullName>
        <ecNumber evidence="6">3.1.21.-</ecNumber>
    </submittedName>
</protein>
<evidence type="ECO:0000256" key="1">
    <source>
        <dbReference type="ARBA" id="ARBA00010923"/>
    </source>
</evidence>
<dbReference type="Proteomes" id="UP001287983">
    <property type="component" value="Unassembled WGS sequence"/>
</dbReference>
<dbReference type="EMBL" id="JAWPFQ010000032">
    <property type="protein sequence ID" value="MDW2916685.1"/>
    <property type="molecule type" value="Genomic_DNA"/>
</dbReference>
<dbReference type="GO" id="GO:0003677">
    <property type="term" value="F:DNA binding"/>
    <property type="evidence" value="ECO:0007669"/>
    <property type="project" value="UniProtKB-KW"/>
</dbReference>
<feature type="domain" description="Type I restriction modification DNA specificity" evidence="5">
    <location>
        <begin position="18"/>
        <end position="116"/>
    </location>
</feature>
<evidence type="ECO:0000313" key="7">
    <source>
        <dbReference type="Proteomes" id="UP001287983"/>
    </source>
</evidence>
<evidence type="ECO:0000313" key="6">
    <source>
        <dbReference type="EMBL" id="MDW2916685.1"/>
    </source>
</evidence>
<dbReference type="GO" id="GO:0004519">
    <property type="term" value="F:endonuclease activity"/>
    <property type="evidence" value="ECO:0007669"/>
    <property type="project" value="UniProtKB-KW"/>
</dbReference>
<keyword evidence="4" id="KW-0175">Coiled coil</keyword>
<proteinExistence type="inferred from homology"/>
<comment type="similarity">
    <text evidence="1">Belongs to the type-I restriction system S methylase family.</text>
</comment>
<keyword evidence="6" id="KW-0378">Hydrolase</keyword>
<reference evidence="6" key="1">
    <citation type="submission" date="2023-10" db="EMBL/GenBank/DDBJ databases">
        <title>Genome sequences of Myoplasma ovipneumoniae isolated from sheep.</title>
        <authorList>
            <person name="Spergser J."/>
        </authorList>
    </citation>
    <scope>NUCLEOTIDE SEQUENCE</scope>
    <source>
        <strain evidence="6">5474_3</strain>
    </source>
</reference>
<evidence type="ECO:0000259" key="5">
    <source>
        <dbReference type="Pfam" id="PF01420"/>
    </source>
</evidence>
<dbReference type="AlphaFoldDB" id="A0AAP6CUF7"/>
<dbReference type="Pfam" id="PF01420">
    <property type="entry name" value="Methylase_S"/>
    <property type="match status" value="1"/>
</dbReference>
<evidence type="ECO:0000256" key="3">
    <source>
        <dbReference type="ARBA" id="ARBA00023125"/>
    </source>
</evidence>
<sequence length="129" mass="14925">MDTQIKLEQLKPQLQYPARGTIGFSEKREAPFYPAVRLIVAVPNNNVNIDFLNYTLKNIDIKNKISSGSVIPQLTVPMIQGLKIYVPTLEYQEKIVNKIKNIEREIEILKEQQINLNEEINKIVQTYIN</sequence>
<dbReference type="RefSeq" id="WP_318046287.1">
    <property type="nucleotide sequence ID" value="NZ_JAWPFJ010000026.1"/>
</dbReference>
<name>A0AAP6CUF7_9BACT</name>
<dbReference type="InterPro" id="IPR044946">
    <property type="entry name" value="Restrct_endonuc_typeI_TRD_sf"/>
</dbReference>
<dbReference type="SUPFAM" id="SSF116734">
    <property type="entry name" value="DNA methylase specificity domain"/>
    <property type="match status" value="1"/>
</dbReference>
<gene>
    <name evidence="6" type="ORF">R7W55_03525</name>
</gene>
<keyword evidence="6" id="KW-0255">Endonuclease</keyword>
<feature type="coiled-coil region" evidence="4">
    <location>
        <begin position="92"/>
        <end position="126"/>
    </location>
</feature>
<organism evidence="6 7">
    <name type="scientific">Mesomycoplasma ovipneumoniae</name>
    <dbReference type="NCBI Taxonomy" id="29562"/>
    <lineage>
        <taxon>Bacteria</taxon>
        <taxon>Bacillati</taxon>
        <taxon>Mycoplasmatota</taxon>
        <taxon>Mycoplasmoidales</taxon>
        <taxon>Metamycoplasmataceae</taxon>
        <taxon>Mesomycoplasma</taxon>
    </lineage>
</organism>
<comment type="caution">
    <text evidence="6">The sequence shown here is derived from an EMBL/GenBank/DDBJ whole genome shotgun (WGS) entry which is preliminary data.</text>
</comment>
<evidence type="ECO:0000256" key="4">
    <source>
        <dbReference type="SAM" id="Coils"/>
    </source>
</evidence>
<keyword evidence="6" id="KW-0540">Nuclease</keyword>
<dbReference type="GO" id="GO:0009307">
    <property type="term" value="P:DNA restriction-modification system"/>
    <property type="evidence" value="ECO:0007669"/>
    <property type="project" value="UniProtKB-KW"/>
</dbReference>
<evidence type="ECO:0000256" key="2">
    <source>
        <dbReference type="ARBA" id="ARBA00022747"/>
    </source>
</evidence>
<dbReference type="EC" id="3.1.21.-" evidence="6"/>
<accession>A0AAP6CUF7</accession>
<keyword evidence="2" id="KW-0680">Restriction system</keyword>
<dbReference type="InterPro" id="IPR000055">
    <property type="entry name" value="Restrct_endonuc_typeI_TRD"/>
</dbReference>
<keyword evidence="3" id="KW-0238">DNA-binding</keyword>